<dbReference type="GO" id="GO:0000036">
    <property type="term" value="F:acyl carrier activity"/>
    <property type="evidence" value="ECO:0007669"/>
    <property type="project" value="TreeGrafter"/>
</dbReference>
<organism evidence="10 11">
    <name type="scientific">Candidatus Paraprevotella stercoravium</name>
    <dbReference type="NCBI Taxonomy" id="2838725"/>
    <lineage>
        <taxon>Bacteria</taxon>
        <taxon>Pseudomonadati</taxon>
        <taxon>Bacteroidota</taxon>
        <taxon>Bacteroidia</taxon>
        <taxon>Bacteroidales</taxon>
        <taxon>Prevotellaceae</taxon>
        <taxon>Paraprevotella</taxon>
    </lineage>
</organism>
<dbReference type="Gene3D" id="3.10.129.10">
    <property type="entry name" value="Hotdog Thioesterase"/>
    <property type="match status" value="2"/>
</dbReference>
<accession>A0A9E2P250</accession>
<evidence type="ECO:0000313" key="10">
    <source>
        <dbReference type="EMBL" id="MBU3854599.1"/>
    </source>
</evidence>
<evidence type="ECO:0000256" key="3">
    <source>
        <dbReference type="ARBA" id="ARBA00022801"/>
    </source>
</evidence>
<dbReference type="Pfam" id="PF01643">
    <property type="entry name" value="Acyl-ACP_TE"/>
    <property type="match status" value="1"/>
</dbReference>
<reference evidence="10" key="2">
    <citation type="submission" date="2021-04" db="EMBL/GenBank/DDBJ databases">
        <authorList>
            <person name="Gilroy R."/>
        </authorList>
    </citation>
    <scope>NUCLEOTIDE SEQUENCE</scope>
    <source>
        <strain evidence="10">G3-2149</strain>
    </source>
</reference>
<dbReference type="Proteomes" id="UP000823865">
    <property type="component" value="Unassembled WGS sequence"/>
</dbReference>
<keyword evidence="5" id="KW-0809">Transit peptide</keyword>
<evidence type="ECO:0000256" key="7">
    <source>
        <dbReference type="ARBA" id="ARBA00023160"/>
    </source>
</evidence>
<comment type="similarity">
    <text evidence="1">Belongs to the acyl-ACP thioesterase family.</text>
</comment>
<sequence>MEYGKIGTYRLVAEPFHVDFSGSLFLGVLGNHLLNCAGFHAKERGFGMASLNESNYTWVLSRLVVEMERMPKEFEEFTVDTWIENVYRLFTDRNFAVCDASGTPIGYARSIWAMINMDTRKPADLLLMNDGHIMDYIESEKPCPIEKFSRIKLNNPECVRTYPVVYSDIDVNGHVNSVKYVEHVLDLFPLDTYRTQYIRRFEVAYIAEGHVGDTLLFYKESCGDGVYDIEIRRAPEADGKEETLCRFRIYFSNK</sequence>
<gene>
    <name evidence="10" type="ORF">H9789_12445</name>
</gene>
<evidence type="ECO:0000256" key="2">
    <source>
        <dbReference type="ARBA" id="ARBA00022516"/>
    </source>
</evidence>
<evidence type="ECO:0000259" key="9">
    <source>
        <dbReference type="Pfam" id="PF20791"/>
    </source>
</evidence>
<evidence type="ECO:0000256" key="4">
    <source>
        <dbReference type="ARBA" id="ARBA00022832"/>
    </source>
</evidence>
<dbReference type="SUPFAM" id="SSF54637">
    <property type="entry name" value="Thioesterase/thiol ester dehydrase-isomerase"/>
    <property type="match status" value="2"/>
</dbReference>
<dbReference type="GO" id="GO:0016297">
    <property type="term" value="F:fatty acyl-[ACP] hydrolase activity"/>
    <property type="evidence" value="ECO:0007669"/>
    <property type="project" value="InterPro"/>
</dbReference>
<keyword evidence="6" id="KW-0443">Lipid metabolism</keyword>
<evidence type="ECO:0000256" key="6">
    <source>
        <dbReference type="ARBA" id="ARBA00023098"/>
    </source>
</evidence>
<name>A0A9E2P250_9BACT</name>
<protein>
    <submittedName>
        <fullName evidence="10">Acyl-[acyl-carrier-protein] thioesterase</fullName>
    </submittedName>
</protein>
<evidence type="ECO:0000313" key="11">
    <source>
        <dbReference type="Proteomes" id="UP000823865"/>
    </source>
</evidence>
<dbReference type="EMBL" id="JAHLFU010000255">
    <property type="protein sequence ID" value="MBU3854599.1"/>
    <property type="molecule type" value="Genomic_DNA"/>
</dbReference>
<evidence type="ECO:0000256" key="1">
    <source>
        <dbReference type="ARBA" id="ARBA00006500"/>
    </source>
</evidence>
<dbReference type="AlphaFoldDB" id="A0A9E2P250"/>
<dbReference type="InterPro" id="IPR045023">
    <property type="entry name" value="FATA/B"/>
</dbReference>
<feature type="domain" description="Acyl-ACP thioesterase N-terminal hotdog" evidence="8">
    <location>
        <begin position="17"/>
        <end position="124"/>
    </location>
</feature>
<dbReference type="PANTHER" id="PTHR31727">
    <property type="entry name" value="OLEOYL-ACYL CARRIER PROTEIN THIOESTERASE 1, CHLOROPLASTIC"/>
    <property type="match status" value="1"/>
</dbReference>
<dbReference type="InterPro" id="IPR002864">
    <property type="entry name" value="Acyl-ACP_thioesterase_NHD"/>
</dbReference>
<evidence type="ECO:0000256" key="5">
    <source>
        <dbReference type="ARBA" id="ARBA00022946"/>
    </source>
</evidence>
<reference evidence="10" key="1">
    <citation type="journal article" date="2021" name="PeerJ">
        <title>Extensive microbial diversity within the chicken gut microbiome revealed by metagenomics and culture.</title>
        <authorList>
            <person name="Gilroy R."/>
            <person name="Ravi A."/>
            <person name="Getino M."/>
            <person name="Pursley I."/>
            <person name="Horton D.L."/>
            <person name="Alikhan N.F."/>
            <person name="Baker D."/>
            <person name="Gharbi K."/>
            <person name="Hall N."/>
            <person name="Watson M."/>
            <person name="Adriaenssens E.M."/>
            <person name="Foster-Nyarko E."/>
            <person name="Jarju S."/>
            <person name="Secka A."/>
            <person name="Antonio M."/>
            <person name="Oren A."/>
            <person name="Chaudhuri R.R."/>
            <person name="La Ragione R."/>
            <person name="Hildebrand F."/>
            <person name="Pallen M.J."/>
        </authorList>
    </citation>
    <scope>NUCLEOTIDE SEQUENCE</scope>
    <source>
        <strain evidence="10">G3-2149</strain>
    </source>
</reference>
<dbReference type="Pfam" id="PF20791">
    <property type="entry name" value="Acyl-ACP_TE_C"/>
    <property type="match status" value="1"/>
</dbReference>
<feature type="domain" description="Acyl-ACP thioesterase-like C-terminal" evidence="9">
    <location>
        <begin position="159"/>
        <end position="217"/>
    </location>
</feature>
<dbReference type="InterPro" id="IPR029069">
    <property type="entry name" value="HotDog_dom_sf"/>
</dbReference>
<dbReference type="InterPro" id="IPR049427">
    <property type="entry name" value="Acyl-ACP_TE_C"/>
</dbReference>
<keyword evidence="4" id="KW-0276">Fatty acid metabolism</keyword>
<comment type="caution">
    <text evidence="10">The sequence shown here is derived from an EMBL/GenBank/DDBJ whole genome shotgun (WGS) entry which is preliminary data.</text>
</comment>
<evidence type="ECO:0000259" key="8">
    <source>
        <dbReference type="Pfam" id="PF01643"/>
    </source>
</evidence>
<keyword evidence="2" id="KW-0444">Lipid biosynthesis</keyword>
<proteinExistence type="inferred from homology"/>
<dbReference type="PANTHER" id="PTHR31727:SF6">
    <property type="entry name" value="OLEOYL-ACYL CARRIER PROTEIN THIOESTERASE 1, CHLOROPLASTIC"/>
    <property type="match status" value="1"/>
</dbReference>
<keyword evidence="3" id="KW-0378">Hydrolase</keyword>
<keyword evidence="7" id="KW-0275">Fatty acid biosynthesis</keyword>
<dbReference type="CDD" id="cd00586">
    <property type="entry name" value="4HBT"/>
    <property type="match status" value="1"/>
</dbReference>